<comment type="caution">
    <text evidence="2">The sequence shown here is derived from an EMBL/GenBank/DDBJ whole genome shotgun (WGS) entry which is preliminary data.</text>
</comment>
<organism evidence="2 3">
    <name type="scientific">Amylolactobacillus amylotrophicus DSM 20534</name>
    <dbReference type="NCBI Taxonomy" id="1423722"/>
    <lineage>
        <taxon>Bacteria</taxon>
        <taxon>Bacillati</taxon>
        <taxon>Bacillota</taxon>
        <taxon>Bacilli</taxon>
        <taxon>Lactobacillales</taxon>
        <taxon>Lactobacillaceae</taxon>
        <taxon>Amylolactobacillus</taxon>
    </lineage>
</organism>
<dbReference type="EMBL" id="AZCV01000004">
    <property type="protein sequence ID" value="KRK37628.1"/>
    <property type="molecule type" value="Genomic_DNA"/>
</dbReference>
<feature type="transmembrane region" description="Helical" evidence="1">
    <location>
        <begin position="241"/>
        <end position="260"/>
    </location>
</feature>
<sequence>MKYELERVLKTTKSKVSIVILTLIPFFDLYISIKVAFYDFWLHPDSYPQGIARNLLPHPAHASLLSGSSLGHFAQMLFIWILPIYLMFIYSDYYIQEKKLGYSDILYTKKSRSQFLKDRFSVSFLLGFAVPFLSLTINYLAAILIFRGGKSFSGLEQFPEALHGLALISLQHPYITYAVYILVFSLFSGLFAMLCTSISMLFPQYKLAYPIALLIWYGQIILPNSLTYVFQPFIEYGFKQIIPASILFVTICLAVSIFAFRHQVIADET</sequence>
<feature type="transmembrane region" description="Helical" evidence="1">
    <location>
        <begin position="207"/>
        <end position="229"/>
    </location>
</feature>
<evidence type="ECO:0000313" key="3">
    <source>
        <dbReference type="Proteomes" id="UP000050909"/>
    </source>
</evidence>
<accession>A0A0R1GTL4</accession>
<keyword evidence="1" id="KW-0472">Membrane</keyword>
<evidence type="ECO:0000256" key="1">
    <source>
        <dbReference type="SAM" id="Phobius"/>
    </source>
</evidence>
<feature type="transmembrane region" description="Helical" evidence="1">
    <location>
        <begin position="73"/>
        <end position="90"/>
    </location>
</feature>
<dbReference type="PATRIC" id="fig|1423722.3.peg.1266"/>
<gene>
    <name evidence="2" type="ORF">FC62_GL001242</name>
</gene>
<dbReference type="RefSeq" id="WP_056945761.1">
    <property type="nucleotide sequence ID" value="NZ_AZCV01000004.1"/>
</dbReference>
<name>A0A0R1GTL4_9LACO</name>
<evidence type="ECO:0000313" key="2">
    <source>
        <dbReference type="EMBL" id="KRK37628.1"/>
    </source>
</evidence>
<keyword evidence="1" id="KW-1133">Transmembrane helix</keyword>
<dbReference type="Proteomes" id="UP000050909">
    <property type="component" value="Unassembled WGS sequence"/>
</dbReference>
<proteinExistence type="predicted"/>
<keyword evidence="3" id="KW-1185">Reference proteome</keyword>
<dbReference type="AlphaFoldDB" id="A0A0R1GTL4"/>
<feature type="transmembrane region" description="Helical" evidence="1">
    <location>
        <begin position="174"/>
        <end position="195"/>
    </location>
</feature>
<feature type="transmembrane region" description="Helical" evidence="1">
    <location>
        <begin position="120"/>
        <end position="146"/>
    </location>
</feature>
<keyword evidence="1" id="KW-0812">Transmembrane</keyword>
<feature type="transmembrane region" description="Helical" evidence="1">
    <location>
        <begin position="16"/>
        <end position="38"/>
    </location>
</feature>
<protein>
    <submittedName>
        <fullName evidence="2">Uncharacterized protein</fullName>
    </submittedName>
</protein>
<reference evidence="2 3" key="1">
    <citation type="journal article" date="2015" name="Genome Announc.">
        <title>Expanding the biotechnology potential of lactobacilli through comparative genomics of 213 strains and associated genera.</title>
        <authorList>
            <person name="Sun Z."/>
            <person name="Harris H.M."/>
            <person name="McCann A."/>
            <person name="Guo C."/>
            <person name="Argimon S."/>
            <person name="Zhang W."/>
            <person name="Yang X."/>
            <person name="Jeffery I.B."/>
            <person name="Cooney J.C."/>
            <person name="Kagawa T.F."/>
            <person name="Liu W."/>
            <person name="Song Y."/>
            <person name="Salvetti E."/>
            <person name="Wrobel A."/>
            <person name="Rasinkangas P."/>
            <person name="Parkhill J."/>
            <person name="Rea M.C."/>
            <person name="O'Sullivan O."/>
            <person name="Ritari J."/>
            <person name="Douillard F.P."/>
            <person name="Paul Ross R."/>
            <person name="Yang R."/>
            <person name="Briner A.E."/>
            <person name="Felis G.E."/>
            <person name="de Vos W.M."/>
            <person name="Barrangou R."/>
            <person name="Klaenhammer T.R."/>
            <person name="Caufield P.W."/>
            <person name="Cui Y."/>
            <person name="Zhang H."/>
            <person name="O'Toole P.W."/>
        </authorList>
    </citation>
    <scope>NUCLEOTIDE SEQUENCE [LARGE SCALE GENOMIC DNA]</scope>
    <source>
        <strain evidence="2 3">DSM 20534</strain>
    </source>
</reference>